<keyword evidence="2" id="KW-0812">Transmembrane</keyword>
<evidence type="ECO:0000313" key="5">
    <source>
        <dbReference type="Proteomes" id="UP000274756"/>
    </source>
</evidence>
<keyword evidence="5" id="KW-1185">Reference proteome</keyword>
<gene>
    <name evidence="3" type="ORF">DME_LOCUS8122</name>
</gene>
<dbReference type="WBParaSite" id="DME_0000423901-mRNA-1">
    <property type="protein sequence ID" value="DME_0000423901-mRNA-1"/>
    <property type="gene ID" value="DME_0000423901"/>
</dbReference>
<name>A0A0N4UAP8_DRAME</name>
<proteinExistence type="predicted"/>
<reference evidence="3 5" key="2">
    <citation type="submission" date="2018-11" db="EMBL/GenBank/DDBJ databases">
        <authorList>
            <consortium name="Pathogen Informatics"/>
        </authorList>
    </citation>
    <scope>NUCLEOTIDE SEQUENCE [LARGE SCALE GENOMIC DNA]</scope>
</reference>
<accession>A0A0N4UAP8</accession>
<feature type="region of interest" description="Disordered" evidence="1">
    <location>
        <begin position="84"/>
        <end position="110"/>
    </location>
</feature>
<protein>
    <submittedName>
        <fullName evidence="3 6">Uncharacterized protein</fullName>
    </submittedName>
</protein>
<dbReference type="STRING" id="318479.A0A0N4UAP8"/>
<evidence type="ECO:0000256" key="1">
    <source>
        <dbReference type="SAM" id="MobiDB-lite"/>
    </source>
</evidence>
<dbReference type="AlphaFoldDB" id="A0A0N4UAP8"/>
<keyword evidence="2" id="KW-1133">Transmembrane helix</keyword>
<organism evidence="4 6">
    <name type="scientific">Dracunculus medinensis</name>
    <name type="common">Guinea worm</name>
    <dbReference type="NCBI Taxonomy" id="318479"/>
    <lineage>
        <taxon>Eukaryota</taxon>
        <taxon>Metazoa</taxon>
        <taxon>Ecdysozoa</taxon>
        <taxon>Nematoda</taxon>
        <taxon>Chromadorea</taxon>
        <taxon>Rhabditida</taxon>
        <taxon>Spirurina</taxon>
        <taxon>Dracunculoidea</taxon>
        <taxon>Dracunculidae</taxon>
        <taxon>Dracunculus</taxon>
    </lineage>
</organism>
<reference evidence="6" key="1">
    <citation type="submission" date="2017-02" db="UniProtKB">
        <authorList>
            <consortium name="WormBaseParasite"/>
        </authorList>
    </citation>
    <scope>IDENTIFICATION</scope>
</reference>
<feature type="compositionally biased region" description="Low complexity" evidence="1">
    <location>
        <begin position="84"/>
        <end position="106"/>
    </location>
</feature>
<dbReference type="EMBL" id="UYYG01001165">
    <property type="protein sequence ID" value="VDN58149.1"/>
    <property type="molecule type" value="Genomic_DNA"/>
</dbReference>
<dbReference type="Proteomes" id="UP000038040">
    <property type="component" value="Unplaced"/>
</dbReference>
<feature type="transmembrane region" description="Helical" evidence="2">
    <location>
        <begin position="20"/>
        <end position="42"/>
    </location>
</feature>
<keyword evidence="2" id="KW-0472">Membrane</keyword>
<sequence length="160" mass="17442">MYYDAMVAQKSPSNNLLLSNYLIFTVLGTVGLLTLIILTVCISKRRRFSYQGVLIQSQKTAVALKYGNVKGPCGLKNSPSLLSPISSSDSSNSSPITSLPPSTASSQTFNKISPSELGQQRGYICFSLQYCPDSSALQVKFYNNNNIYYSLLVNAAYQAI</sequence>
<evidence type="ECO:0000313" key="3">
    <source>
        <dbReference type="EMBL" id="VDN58149.1"/>
    </source>
</evidence>
<dbReference type="Proteomes" id="UP000274756">
    <property type="component" value="Unassembled WGS sequence"/>
</dbReference>
<evidence type="ECO:0000313" key="6">
    <source>
        <dbReference type="WBParaSite" id="DME_0000423901-mRNA-1"/>
    </source>
</evidence>
<evidence type="ECO:0000313" key="4">
    <source>
        <dbReference type="Proteomes" id="UP000038040"/>
    </source>
</evidence>
<evidence type="ECO:0000256" key="2">
    <source>
        <dbReference type="SAM" id="Phobius"/>
    </source>
</evidence>